<dbReference type="EC" id="3.6.4.13" evidence="2"/>
<dbReference type="Pfam" id="PF21143">
    <property type="entry name" value="Aquarius_N_2nd"/>
    <property type="match status" value="1"/>
</dbReference>
<evidence type="ECO:0000256" key="15">
    <source>
        <dbReference type="ARBA" id="ARBA00061244"/>
    </source>
</evidence>
<gene>
    <name evidence="25" type="ORF">APLA_LOCUS10631</name>
</gene>
<evidence type="ECO:0000256" key="12">
    <source>
        <dbReference type="ARBA" id="ARBA00023242"/>
    </source>
</evidence>
<evidence type="ECO:0000259" key="23">
    <source>
        <dbReference type="Pfam" id="PF21143"/>
    </source>
</evidence>
<evidence type="ECO:0000259" key="24">
    <source>
        <dbReference type="Pfam" id="PF21144"/>
    </source>
</evidence>
<evidence type="ECO:0000256" key="5">
    <source>
        <dbReference type="ARBA" id="ARBA00022741"/>
    </source>
</evidence>
<comment type="subunit">
    <text evidence="16">Identified in the spliceosome C complex. Component of the XAB2 complex, a multimeric protein complex composed of XAB2, PRPF19, AQR, ZNF830, ISY1, and PPIE. Identified in a pentameric intron-binding (IB) complex composed of AQR, XAB2, ISY1, ZNF830 and PPIE that is incorporated into the spliceosome as a preassembled complex. The IB complex does not contain PRPF19. Within the spliceosome, interacts with SNRPA1, SF3B1, SF3B3, SF3A1 and SF3A2.</text>
</comment>
<keyword evidence="11" id="KW-0508">mRNA splicing</keyword>
<dbReference type="GO" id="GO:0005524">
    <property type="term" value="F:ATP binding"/>
    <property type="evidence" value="ECO:0007669"/>
    <property type="project" value="UniProtKB-KW"/>
</dbReference>
<evidence type="ECO:0000259" key="21">
    <source>
        <dbReference type="Pfam" id="PF13087"/>
    </source>
</evidence>
<organism evidence="25 26">
    <name type="scientific">Arctia plantaginis</name>
    <name type="common">Wood tiger moth</name>
    <name type="synonym">Phalaena plantaginis</name>
    <dbReference type="NCBI Taxonomy" id="874455"/>
    <lineage>
        <taxon>Eukaryota</taxon>
        <taxon>Metazoa</taxon>
        <taxon>Ecdysozoa</taxon>
        <taxon>Arthropoda</taxon>
        <taxon>Hexapoda</taxon>
        <taxon>Insecta</taxon>
        <taxon>Pterygota</taxon>
        <taxon>Neoptera</taxon>
        <taxon>Endopterygota</taxon>
        <taxon>Lepidoptera</taxon>
        <taxon>Glossata</taxon>
        <taxon>Ditrysia</taxon>
        <taxon>Noctuoidea</taxon>
        <taxon>Erebidae</taxon>
        <taxon>Arctiinae</taxon>
        <taxon>Arctia</taxon>
    </lineage>
</organism>
<dbReference type="Pfam" id="PF13086">
    <property type="entry name" value="AAA_11"/>
    <property type="match status" value="1"/>
</dbReference>
<feature type="region of interest" description="Disordered" evidence="19">
    <location>
        <begin position="1076"/>
        <end position="1140"/>
    </location>
</feature>
<dbReference type="Pfam" id="PF13087">
    <property type="entry name" value="AAA_12"/>
    <property type="match status" value="1"/>
</dbReference>
<accession>A0A8S1AKN8</accession>
<dbReference type="PANTHER" id="PTHR10887:SF5">
    <property type="entry name" value="RNA HELICASE AQUARIUS"/>
    <property type="match status" value="1"/>
</dbReference>
<dbReference type="Gene3D" id="3.40.50.300">
    <property type="entry name" value="P-loop containing nucleotide triphosphate hydrolases"/>
    <property type="match status" value="2"/>
</dbReference>
<keyword evidence="26" id="KW-1185">Reference proteome</keyword>
<evidence type="ECO:0000259" key="22">
    <source>
        <dbReference type="Pfam" id="PF16399"/>
    </source>
</evidence>
<comment type="subcellular location">
    <subcellularLocation>
        <location evidence="1">Nucleus</location>
        <location evidence="1">Nucleoplasm</location>
    </subcellularLocation>
</comment>
<dbReference type="GO" id="GO:0016787">
    <property type="term" value="F:hydrolase activity"/>
    <property type="evidence" value="ECO:0007669"/>
    <property type="project" value="UniProtKB-KW"/>
</dbReference>
<evidence type="ECO:0000256" key="6">
    <source>
        <dbReference type="ARBA" id="ARBA00022801"/>
    </source>
</evidence>
<evidence type="ECO:0000256" key="13">
    <source>
        <dbReference type="ARBA" id="ARBA00047984"/>
    </source>
</evidence>
<comment type="function">
    <text evidence="14">Involved in pre-mRNA splicing as component of the spliceosome. Intron-binding spliceosomal protein required to link pre-mRNA splicing and snoRNP (small nucleolar ribonucleoprotein) biogenesis. Plays a key role in position-dependent assembly of intron-encoded box C/D small snoRNP, splicing being required for snoRNP assembly. May act by helping the folding of the snoRNA sequence. Binds to intron of pre-mRNAs in a sequence-independent manner, contacting the region between snoRNA and the branchpoint of introns (40 nucleotides upstream of the branchpoint) during the late stages of splicing. Has ATP-dependent RNA helicase activity and can unwind double-stranded RNA molecules with a 3' overhang (in vitro).</text>
</comment>
<keyword evidence="7" id="KW-0347">Helicase</keyword>
<dbReference type="InterPro" id="IPR032174">
    <property type="entry name" value="Aquarius_N"/>
</dbReference>
<evidence type="ECO:0000256" key="19">
    <source>
        <dbReference type="SAM" id="MobiDB-lite"/>
    </source>
</evidence>
<evidence type="ECO:0000256" key="2">
    <source>
        <dbReference type="ARBA" id="ARBA00012552"/>
    </source>
</evidence>
<reference evidence="25 26" key="1">
    <citation type="submission" date="2020-04" db="EMBL/GenBank/DDBJ databases">
        <authorList>
            <person name="Wallbank WR R."/>
            <person name="Pardo Diaz C."/>
            <person name="Kozak K."/>
            <person name="Martin S."/>
            <person name="Jiggins C."/>
            <person name="Moest M."/>
            <person name="Warren A I."/>
            <person name="Byers J.R.P. K."/>
            <person name="Montejo-Kovacevich G."/>
            <person name="Yen C E."/>
        </authorList>
    </citation>
    <scope>NUCLEOTIDE SEQUENCE [LARGE SCALE GENOMIC DNA]</scope>
</reference>
<dbReference type="GO" id="GO:0003729">
    <property type="term" value="F:mRNA binding"/>
    <property type="evidence" value="ECO:0007669"/>
    <property type="project" value="TreeGrafter"/>
</dbReference>
<evidence type="ECO:0000256" key="4">
    <source>
        <dbReference type="ARBA" id="ARBA00022728"/>
    </source>
</evidence>
<evidence type="ECO:0000256" key="1">
    <source>
        <dbReference type="ARBA" id="ARBA00004642"/>
    </source>
</evidence>
<dbReference type="Proteomes" id="UP000494106">
    <property type="component" value="Unassembled WGS sequence"/>
</dbReference>
<dbReference type="OrthoDB" id="1879at2759"/>
<dbReference type="InterPro" id="IPR048966">
    <property type="entry name" value="Aquarius_b-barrel"/>
</dbReference>
<evidence type="ECO:0000256" key="9">
    <source>
        <dbReference type="ARBA" id="ARBA00022884"/>
    </source>
</evidence>
<comment type="caution">
    <text evidence="25">The sequence shown here is derived from an EMBL/GenBank/DDBJ whole genome shotgun (WGS) entry which is preliminary data.</text>
</comment>
<evidence type="ECO:0000256" key="11">
    <source>
        <dbReference type="ARBA" id="ARBA00023187"/>
    </source>
</evidence>
<feature type="domain" description="RNA helicase aquarius beta-barrel" evidence="23">
    <location>
        <begin position="194"/>
        <end position="358"/>
    </location>
</feature>
<feature type="domain" description="DNA2/NAM7 helicase-like C-terminal" evidence="21">
    <location>
        <begin position="809"/>
        <end position="1000"/>
    </location>
</feature>
<dbReference type="InterPro" id="IPR045055">
    <property type="entry name" value="DNA2/NAM7-like"/>
</dbReference>
<keyword evidence="3" id="KW-0507">mRNA processing</keyword>
<keyword evidence="6" id="KW-0378">Hydrolase</keyword>
<dbReference type="GO" id="GO:0003724">
    <property type="term" value="F:RNA helicase activity"/>
    <property type="evidence" value="ECO:0007669"/>
    <property type="project" value="UniProtKB-EC"/>
</dbReference>
<proteinExistence type="inferred from homology"/>
<evidence type="ECO:0000256" key="8">
    <source>
        <dbReference type="ARBA" id="ARBA00022840"/>
    </source>
</evidence>
<feature type="domain" description="RNA helicase aquarius insertion" evidence="24">
    <location>
        <begin position="406"/>
        <end position="489"/>
    </location>
</feature>
<dbReference type="InterPro" id="IPR041679">
    <property type="entry name" value="DNA2/NAM7-like_C"/>
</dbReference>
<dbReference type="InterPro" id="IPR027417">
    <property type="entry name" value="P-loop_NTPase"/>
</dbReference>
<evidence type="ECO:0000256" key="7">
    <source>
        <dbReference type="ARBA" id="ARBA00022806"/>
    </source>
</evidence>
<keyword evidence="12" id="KW-0539">Nucleus</keyword>
<dbReference type="Pfam" id="PF21144">
    <property type="entry name" value="Aquarius_N_3rd"/>
    <property type="match status" value="1"/>
</dbReference>
<comment type="similarity">
    <text evidence="15">Belongs to the CWF11 family.</text>
</comment>
<evidence type="ECO:0000256" key="10">
    <source>
        <dbReference type="ARBA" id="ARBA00022990"/>
    </source>
</evidence>
<dbReference type="PANTHER" id="PTHR10887">
    <property type="entry name" value="DNA2/NAM7 HELICASE FAMILY"/>
    <property type="match status" value="1"/>
</dbReference>
<evidence type="ECO:0000256" key="16">
    <source>
        <dbReference type="ARBA" id="ARBA00063921"/>
    </source>
</evidence>
<evidence type="ECO:0000313" key="25">
    <source>
        <dbReference type="EMBL" id="CAB3245870.1"/>
    </source>
</evidence>
<comment type="catalytic activity">
    <reaction evidence="13">
        <text>ATP + H2O = ADP + phosphate + H(+)</text>
        <dbReference type="Rhea" id="RHEA:13065"/>
        <dbReference type="ChEBI" id="CHEBI:15377"/>
        <dbReference type="ChEBI" id="CHEBI:15378"/>
        <dbReference type="ChEBI" id="CHEBI:30616"/>
        <dbReference type="ChEBI" id="CHEBI:43474"/>
        <dbReference type="ChEBI" id="CHEBI:456216"/>
        <dbReference type="EC" id="3.6.4.13"/>
    </reaction>
</comment>
<evidence type="ECO:0000259" key="20">
    <source>
        <dbReference type="Pfam" id="PF13086"/>
    </source>
</evidence>
<dbReference type="Pfam" id="PF16399">
    <property type="entry name" value="Aquarius_N_1st"/>
    <property type="match status" value="1"/>
</dbReference>
<protein>
    <recommendedName>
        <fullName evidence="17">RNA helicase aquarius</fullName>
        <ecNumber evidence="2">3.6.4.13</ecNumber>
    </recommendedName>
    <alternativeName>
        <fullName evidence="18">Intron-binding protein of 160 kDa</fullName>
    </alternativeName>
</protein>
<sequence length="1140" mass="131005">MLKFYARFEISDETGDPMTDRDMTLLHYSRITSLQKAAFSKFPDLRLFALANVASVDTRDSLHRHFGNLSEKALRAIATYLHLVPPEGKESESPWHRLDKEFLKELLISRHERRISQLEELNSMPLYPTEEVIWDENVVPTEIYSGENCLALPKLNLQFLTLHDYLLRNFNLFRLESTYEIRQDIEDAVYRLAPWRSEDGSVYFGGWARMAHPITSFAVVEVAKPNIGEKAPSCVRADVTVTLSVRNEIKHEWESLRKHDVCFLVTVRPTQGIGTKYDYRKSMVEQAGIVYVRGCEVEGMLDASGRVIEEGPEPRPELEGDARTFRLLLDPNQYRLDLDHASKGTEDVYETFNIVMRRKPKENNFKAVLETIRELMNTECVVPEWLHDIVLGYGDPGQAHYTRMPNEIPTLDFNDTFLDMEHLRSSFPGYEIKVKTDDPRKLIRPFKVTFENVIRKQKLGDDAMDEDDEKKIITVEPHVQPKRGPYLYNEPKKNTIPFTPTQVEAIRSGMQPGLTLVVGPPGTGKTDVAVQIISNLYHNFPWQRNLVVTHSNQALNQLFEKIAELDVDERHLLRLGHGEEALQTDKDFSRYGRVNYVLAKRLELLERVGRLQRTLDAGDDAGATCELAHHFHVYHVRPRWETFLEKCANDQKKNVETISKEFPFHEFFDDAPKPLFPGKTYNEDMEVAKSCYRYIDHIFEELEEFRAFELLRSGLDRSKYLLVKEAKIIAMTCTHAALKRSELVQMGFKYDNILMEESAQILEIETFIPLLLQNPQDGRSRLKRWIMIGDHHQLPPVVKNMAFQKYCNMEQSLFTRMVRLGVPYVELDAQGRARPSICNLYRWRYLALGDLGHVTRLPEYRAANAGLRHDFQLINVDDFHGVGETEPSPYFYQNLAEAEFVVAVFMFMRLIGWPADRISILTTYNGQKHLIRDVIDKRCAENPLIGRPHKVTTVDKYQGQQNDIALVSLVRTKAVGHVRDLRRLIVAASRARLGLYVFARANLFRNCYELQPTFNQLVDRPLELELVPGERWPAQRANGAVVPPQLVLTIRDMPHMAQFVYDMYLDRVKQCKDQYERSTSGWSAPGTEHASRPGVAPPSQHAHPGASGGDSDDEENVANTAAKSPTIQPIVNEAEDVPES</sequence>
<dbReference type="InterPro" id="IPR041677">
    <property type="entry name" value="DNA2/NAM7_AAA_11"/>
</dbReference>
<dbReference type="GO" id="GO:0008380">
    <property type="term" value="P:RNA splicing"/>
    <property type="evidence" value="ECO:0007669"/>
    <property type="project" value="UniProtKB-KW"/>
</dbReference>
<dbReference type="GO" id="GO:0006397">
    <property type="term" value="P:mRNA processing"/>
    <property type="evidence" value="ECO:0007669"/>
    <property type="project" value="UniProtKB-KW"/>
</dbReference>
<dbReference type="GO" id="GO:0071013">
    <property type="term" value="C:catalytic step 2 spliceosome"/>
    <property type="evidence" value="ECO:0007669"/>
    <property type="project" value="TreeGrafter"/>
</dbReference>
<feature type="domain" description="DNA2/NAM7 helicase helicase" evidence="20">
    <location>
        <begin position="501"/>
        <end position="800"/>
    </location>
</feature>
<dbReference type="CDD" id="cd18808">
    <property type="entry name" value="SF1_C_Upf1"/>
    <property type="match status" value="1"/>
</dbReference>
<dbReference type="CDD" id="cd17935">
    <property type="entry name" value="EEXXQc_AQR"/>
    <property type="match status" value="1"/>
</dbReference>
<evidence type="ECO:0000256" key="18">
    <source>
        <dbReference type="ARBA" id="ARBA00083796"/>
    </source>
</evidence>
<dbReference type="AlphaFoldDB" id="A0A8S1AKN8"/>
<name>A0A8S1AKN8_ARCPL</name>
<evidence type="ECO:0000256" key="14">
    <source>
        <dbReference type="ARBA" id="ARBA00057313"/>
    </source>
</evidence>
<dbReference type="EMBL" id="CADEBC010000525">
    <property type="protein sequence ID" value="CAB3245870.1"/>
    <property type="molecule type" value="Genomic_DNA"/>
</dbReference>
<evidence type="ECO:0000256" key="17">
    <source>
        <dbReference type="ARBA" id="ARBA00069875"/>
    </source>
</evidence>
<evidence type="ECO:0000256" key="3">
    <source>
        <dbReference type="ARBA" id="ARBA00022664"/>
    </source>
</evidence>
<dbReference type="GO" id="GO:0005654">
    <property type="term" value="C:nucleoplasm"/>
    <property type="evidence" value="ECO:0007669"/>
    <property type="project" value="UniProtKB-SubCell"/>
</dbReference>
<keyword evidence="4" id="KW-0747">Spliceosome</keyword>
<evidence type="ECO:0000313" key="26">
    <source>
        <dbReference type="Proteomes" id="UP000494106"/>
    </source>
</evidence>
<keyword evidence="10" id="KW-0007">Acetylation</keyword>
<dbReference type="InterPro" id="IPR048967">
    <property type="entry name" value="Aquarius_insert"/>
</dbReference>
<keyword evidence="8" id="KW-0067">ATP-binding</keyword>
<dbReference type="FunFam" id="3.40.50.300:FF:000396">
    <property type="entry name" value="RNA helicase aquarius"/>
    <property type="match status" value="1"/>
</dbReference>
<dbReference type="InterPro" id="IPR047187">
    <property type="entry name" value="SF1_C_Upf1"/>
</dbReference>
<keyword evidence="9" id="KW-0694">RNA-binding</keyword>
<feature type="domain" description="RNA helicase aquarius N-terminal" evidence="22">
    <location>
        <begin position="1"/>
        <end position="114"/>
    </location>
</feature>
<feature type="compositionally biased region" description="Polar residues" evidence="19">
    <location>
        <begin position="1117"/>
        <end position="1129"/>
    </location>
</feature>
<keyword evidence="5" id="KW-0547">Nucleotide-binding</keyword>
<dbReference type="SUPFAM" id="SSF52540">
    <property type="entry name" value="P-loop containing nucleoside triphosphate hydrolases"/>
    <property type="match status" value="1"/>
</dbReference>